<gene>
    <name evidence="1" type="ORF">I6I88_18005</name>
</gene>
<dbReference type="Proteomes" id="UP000596202">
    <property type="component" value="Chromosome"/>
</dbReference>
<name>A0A9Q6ZBD8_MYROD</name>
<evidence type="ECO:0000313" key="1">
    <source>
        <dbReference type="EMBL" id="QQU02068.1"/>
    </source>
</evidence>
<protein>
    <recommendedName>
        <fullName evidence="3">Lipoprotein</fullName>
    </recommendedName>
</protein>
<sequence>MRNILIVLMLSLSLLSCQGKVKKNNIAELSDIVNVSLLKKQYELQKDKSFSDEDEGVYNLTQLDLDLISDLMLYEYRKNGYIQPSESEFLSRLKEVFPIDCNCLSYGKINDRYIVYHGELMDRKKSTLEGLGMYVSPAISKNLFFDLKNRIVLPSLPLDSFIIIHEDDSYSFNMNKDYVQFRKRCYHKNNYLVNANKASLRWSMEYDEFFMRDLVKVVGYEKDQELLEWVIEESSLYSEFGGMDADRYLKLFYSFTCDEKDIQFHFEVMKMMTSSNQEHHYDNLKLLLQLLDGPNDNRGRGTSFEEKAKVTAFILEIVRRLGEGDDAVLVAGDFYETSLLKEQYDEEFKQHNYYGFKELENFWEEAKETGNGIQHVED</sequence>
<dbReference type="PROSITE" id="PS51257">
    <property type="entry name" value="PROKAR_LIPOPROTEIN"/>
    <property type="match status" value="1"/>
</dbReference>
<proteinExistence type="predicted"/>
<accession>A0A9Q6ZBD8</accession>
<dbReference type="AlphaFoldDB" id="A0A9Q6ZBD8"/>
<organism evidence="1 2">
    <name type="scientific">Myroides odoratus</name>
    <name type="common">Flavobacterium odoratum</name>
    <dbReference type="NCBI Taxonomy" id="256"/>
    <lineage>
        <taxon>Bacteria</taxon>
        <taxon>Pseudomonadati</taxon>
        <taxon>Bacteroidota</taxon>
        <taxon>Flavobacteriia</taxon>
        <taxon>Flavobacteriales</taxon>
        <taxon>Flavobacteriaceae</taxon>
        <taxon>Myroides</taxon>
    </lineage>
</organism>
<evidence type="ECO:0000313" key="2">
    <source>
        <dbReference type="Proteomes" id="UP000596202"/>
    </source>
</evidence>
<reference evidence="1 2" key="1">
    <citation type="submission" date="2021-01" db="EMBL/GenBank/DDBJ databases">
        <title>FDA dAtabase for Regulatory Grade micrObial Sequences (FDA-ARGOS): Supporting development and validation of Infectious Disease Dx tests.</title>
        <authorList>
            <person name="Sproer C."/>
            <person name="Gronow S."/>
            <person name="Severitt S."/>
            <person name="Schroder I."/>
            <person name="Tallon L."/>
            <person name="Sadzewicz L."/>
            <person name="Zhao X."/>
            <person name="Boylan J."/>
            <person name="Ott S."/>
            <person name="Bowen H."/>
            <person name="Vavikolanu K."/>
            <person name="Mehta A."/>
            <person name="Aluvathingal J."/>
            <person name="Nadendla S."/>
            <person name="Lowell S."/>
            <person name="Myers T."/>
            <person name="Yan Y."/>
            <person name="Sichtig H."/>
        </authorList>
    </citation>
    <scope>NUCLEOTIDE SEQUENCE [LARGE SCALE GENOMIC DNA]</scope>
    <source>
        <strain evidence="1 2">FDAARGOS_1131</strain>
    </source>
</reference>
<dbReference type="EMBL" id="CP068108">
    <property type="protein sequence ID" value="QQU02068.1"/>
    <property type="molecule type" value="Genomic_DNA"/>
</dbReference>
<evidence type="ECO:0008006" key="3">
    <source>
        <dbReference type="Google" id="ProtNLM"/>
    </source>
</evidence>